<dbReference type="Pfam" id="PF00672">
    <property type="entry name" value="HAMP"/>
    <property type="match status" value="1"/>
</dbReference>
<dbReference type="RefSeq" id="WP_319972207.1">
    <property type="nucleotide sequence ID" value="NZ_JAXAVW010000059.1"/>
</dbReference>
<proteinExistence type="predicted"/>
<dbReference type="CDD" id="cd06225">
    <property type="entry name" value="HAMP"/>
    <property type="match status" value="1"/>
</dbReference>
<evidence type="ECO:0000256" key="4">
    <source>
        <dbReference type="SAM" id="Phobius"/>
    </source>
</evidence>
<feature type="domain" description="HAMP" evidence="5">
    <location>
        <begin position="308"/>
        <end position="360"/>
    </location>
</feature>
<feature type="region of interest" description="Disordered" evidence="3">
    <location>
        <begin position="479"/>
        <end position="499"/>
    </location>
</feature>
<keyword evidence="2 4" id="KW-1133">Transmembrane helix</keyword>
<evidence type="ECO:0000259" key="5">
    <source>
        <dbReference type="SMART" id="SM00304"/>
    </source>
</evidence>
<feature type="transmembrane region" description="Helical" evidence="4">
    <location>
        <begin position="38"/>
        <end position="57"/>
    </location>
</feature>
<name>A0ABU4TGA7_9PSEU</name>
<sequence length="743" mass="77822">MARHKTAPSVDETAARRDGPARRLAAQLPESGFAVRPLPVVLLVLFLGLAAATVVLLDSRDGREVPRAFIESQQEIAVGTARAIGATANQSLSDLRTVSSGVTGGTEPMLDALMRNKKWRGVSVLAEQSRTLVATRGEPVPVQAVPASVTAPTVASTVAANGELVLIAVSPLPNGQLLAATTAIRLPDADPDQALRQSFLLTTLSGKVLAANGPLAQGRDADTEALVVGAGKAASGEPGFVLGAAGAQVQPTLAYARVTPSSSPESLDLAVVAVSDGPLAGTDTTGSGIVPAAVLAALALLGFLVVRRYMTKPVVAVRADLLSVAAGRLDTDIRSSRTAEVARIVAAGRACQDRLNGDDDPQPERKAGGTSVRIVCLVVALSMFGWSTWMLIAYRTSQVEIPAAVVASMRVQTGKATEALRRSVNDGLADLETLADGTGNEDGKAAEALRTSLRELLASQTRYRSLYLVDRTGAATGEVIGRPPLRTTESPARNAGLRQQNQSGRVPVIFAEVPLPVDGTTLIGEFDLDHLRVLLNQVPGHARVVDADFRTISATDGFVAFEQVTAESLRRNAELAQNGNAVAEIHQGSKGPAIVASAAVLGGSVGRLGWTVTTEKPGSELALPENDTRRYAQLLALVASLVTLFGYGWMLFTVLGPLRRVARAANNLVAGDRKSVIYPQRHDEIGTIASCLEICRQAVVQGPDRLGDVRRPSGAATEKTMLMEPVPAPAPRRRAPARAGRRP</sequence>
<evidence type="ECO:0000313" key="6">
    <source>
        <dbReference type="EMBL" id="MDX8037207.1"/>
    </source>
</evidence>
<feature type="transmembrane region" description="Helical" evidence="4">
    <location>
        <begin position="374"/>
        <end position="394"/>
    </location>
</feature>
<feature type="transmembrane region" description="Helical" evidence="4">
    <location>
        <begin position="288"/>
        <end position="306"/>
    </location>
</feature>
<protein>
    <submittedName>
        <fullName evidence="6">HAMP domain-containing protein</fullName>
    </submittedName>
</protein>
<keyword evidence="4" id="KW-0472">Membrane</keyword>
<gene>
    <name evidence="6" type="ORF">SK803_44040</name>
</gene>
<reference evidence="6 7" key="2">
    <citation type="submission" date="2023-11" db="EMBL/GenBank/DDBJ databases">
        <authorList>
            <person name="Lara A.C."/>
            <person name="Chronakova A."/>
        </authorList>
    </citation>
    <scope>NUCLEOTIDE SEQUENCE [LARGE SCALE GENOMIC DNA]</scope>
    <source>
        <strain evidence="6 7">BCCO 10_0856</strain>
    </source>
</reference>
<evidence type="ECO:0000313" key="7">
    <source>
        <dbReference type="Proteomes" id="UP001285521"/>
    </source>
</evidence>
<comment type="caution">
    <text evidence="6">The sequence shown here is derived from an EMBL/GenBank/DDBJ whole genome shotgun (WGS) entry which is preliminary data.</text>
</comment>
<dbReference type="Gene3D" id="6.10.340.10">
    <property type="match status" value="2"/>
</dbReference>
<dbReference type="InterPro" id="IPR003660">
    <property type="entry name" value="HAMP_dom"/>
</dbReference>
<feature type="region of interest" description="Disordered" evidence="3">
    <location>
        <begin position="1"/>
        <end position="21"/>
    </location>
</feature>
<feature type="transmembrane region" description="Helical" evidence="4">
    <location>
        <begin position="634"/>
        <end position="655"/>
    </location>
</feature>
<reference evidence="6 7" key="1">
    <citation type="submission" date="2023-11" db="EMBL/GenBank/DDBJ databases">
        <title>Lentzea sokolovensis, sp. nov., Lentzea kristufkii, sp. nov., and Lentzea miocenensis, sp. nov., rare actinobacteria from Sokolov Coal Basin, Miocene lacustrine sediment, Czech Republic.</title>
        <authorList>
            <person name="Lara A."/>
            <person name="Kotroba L."/>
            <person name="Nouioui I."/>
            <person name="Neumann-Schaal M."/>
            <person name="Mast Y."/>
            <person name="Chronakova A."/>
        </authorList>
    </citation>
    <scope>NUCLEOTIDE SEQUENCE [LARGE SCALE GENOMIC DNA]</scope>
    <source>
        <strain evidence="6 7">BCCO 10_0856</strain>
    </source>
</reference>
<accession>A0ABU4TGA7</accession>
<feature type="compositionally biased region" description="Polar residues" evidence="3">
    <location>
        <begin position="487"/>
        <end position="499"/>
    </location>
</feature>
<evidence type="ECO:0000256" key="1">
    <source>
        <dbReference type="ARBA" id="ARBA00022692"/>
    </source>
</evidence>
<evidence type="ECO:0000256" key="3">
    <source>
        <dbReference type="SAM" id="MobiDB-lite"/>
    </source>
</evidence>
<dbReference type="SMART" id="SM00304">
    <property type="entry name" value="HAMP"/>
    <property type="match status" value="2"/>
</dbReference>
<keyword evidence="1 4" id="KW-0812">Transmembrane</keyword>
<feature type="region of interest" description="Disordered" evidence="3">
    <location>
        <begin position="706"/>
        <end position="743"/>
    </location>
</feature>
<dbReference type="EMBL" id="JAXAVW010000059">
    <property type="protein sequence ID" value="MDX8037207.1"/>
    <property type="molecule type" value="Genomic_DNA"/>
</dbReference>
<evidence type="ECO:0000256" key="2">
    <source>
        <dbReference type="ARBA" id="ARBA00022989"/>
    </source>
</evidence>
<keyword evidence="7" id="KW-1185">Reference proteome</keyword>
<organism evidence="6 7">
    <name type="scientific">Lentzea miocenica</name>
    <dbReference type="NCBI Taxonomy" id="3095431"/>
    <lineage>
        <taxon>Bacteria</taxon>
        <taxon>Bacillati</taxon>
        <taxon>Actinomycetota</taxon>
        <taxon>Actinomycetes</taxon>
        <taxon>Pseudonocardiales</taxon>
        <taxon>Pseudonocardiaceae</taxon>
        <taxon>Lentzea</taxon>
    </lineage>
</organism>
<feature type="domain" description="HAMP" evidence="5">
    <location>
        <begin position="652"/>
        <end position="704"/>
    </location>
</feature>
<dbReference type="Proteomes" id="UP001285521">
    <property type="component" value="Unassembled WGS sequence"/>
</dbReference>
<feature type="compositionally biased region" description="Basic residues" evidence="3">
    <location>
        <begin position="731"/>
        <end position="743"/>
    </location>
</feature>